<dbReference type="GO" id="GO:0046872">
    <property type="term" value="F:metal ion binding"/>
    <property type="evidence" value="ECO:0007669"/>
    <property type="project" value="UniProtKB-KW"/>
</dbReference>
<organism evidence="3 4">
    <name type="scientific">Zavarzinia aquatilis</name>
    <dbReference type="NCBI Taxonomy" id="2211142"/>
    <lineage>
        <taxon>Bacteria</taxon>
        <taxon>Pseudomonadati</taxon>
        <taxon>Pseudomonadota</taxon>
        <taxon>Alphaproteobacteria</taxon>
        <taxon>Rhodospirillales</taxon>
        <taxon>Zavarziniaceae</taxon>
        <taxon>Zavarzinia</taxon>
    </lineage>
</organism>
<dbReference type="InterPro" id="IPR006121">
    <property type="entry name" value="HMA_dom"/>
</dbReference>
<reference evidence="3 4" key="1">
    <citation type="submission" date="2018-05" db="EMBL/GenBank/DDBJ databases">
        <title>Zavarzinia sp. HR-AS.</title>
        <authorList>
            <person name="Lee Y."/>
            <person name="Jeon C.O."/>
        </authorList>
    </citation>
    <scope>NUCLEOTIDE SEQUENCE [LARGE SCALE GENOMIC DNA]</scope>
    <source>
        <strain evidence="3 4">HR-AS</strain>
    </source>
</reference>
<feature type="domain" description="HMA" evidence="2">
    <location>
        <begin position="1"/>
        <end position="63"/>
    </location>
</feature>
<dbReference type="InterPro" id="IPR036163">
    <property type="entry name" value="HMA_dom_sf"/>
</dbReference>
<keyword evidence="4" id="KW-1185">Reference proteome</keyword>
<evidence type="ECO:0000313" key="3">
    <source>
        <dbReference type="EMBL" id="PWR18466.1"/>
    </source>
</evidence>
<dbReference type="Proteomes" id="UP000245461">
    <property type="component" value="Unassembled WGS sequence"/>
</dbReference>
<protein>
    <recommendedName>
        <fullName evidence="2">HMA domain-containing protein</fullName>
    </recommendedName>
</protein>
<gene>
    <name evidence="3" type="ORF">DKG74_18760</name>
</gene>
<dbReference type="PROSITE" id="PS50846">
    <property type="entry name" value="HMA_2"/>
    <property type="match status" value="1"/>
</dbReference>
<sequence>MQTLTVTGMTCGGCAKSVEKAVTKAAPDASPSVDLASATLTFADTADRKTVIQAVEKAGFGVAAA</sequence>
<dbReference type="CDD" id="cd00371">
    <property type="entry name" value="HMA"/>
    <property type="match status" value="1"/>
</dbReference>
<dbReference type="InterPro" id="IPR017969">
    <property type="entry name" value="Heavy-metal-associated_CS"/>
</dbReference>
<dbReference type="Pfam" id="PF00403">
    <property type="entry name" value="HMA"/>
    <property type="match status" value="1"/>
</dbReference>
<evidence type="ECO:0000313" key="4">
    <source>
        <dbReference type="Proteomes" id="UP000245461"/>
    </source>
</evidence>
<dbReference type="AlphaFoldDB" id="A0A317DX85"/>
<dbReference type="Gene3D" id="3.30.70.100">
    <property type="match status" value="1"/>
</dbReference>
<name>A0A317DX85_9PROT</name>
<dbReference type="RefSeq" id="WP_109907714.1">
    <property type="nucleotide sequence ID" value="NZ_QGLE01000014.1"/>
</dbReference>
<dbReference type="SUPFAM" id="SSF55008">
    <property type="entry name" value="HMA, heavy metal-associated domain"/>
    <property type="match status" value="1"/>
</dbReference>
<accession>A0A317DX85</accession>
<keyword evidence="1" id="KW-0479">Metal-binding</keyword>
<dbReference type="EMBL" id="QGLE01000014">
    <property type="protein sequence ID" value="PWR18466.1"/>
    <property type="molecule type" value="Genomic_DNA"/>
</dbReference>
<dbReference type="PROSITE" id="PS01047">
    <property type="entry name" value="HMA_1"/>
    <property type="match status" value="1"/>
</dbReference>
<evidence type="ECO:0000256" key="1">
    <source>
        <dbReference type="ARBA" id="ARBA00022723"/>
    </source>
</evidence>
<proteinExistence type="predicted"/>
<comment type="caution">
    <text evidence="3">The sequence shown here is derived from an EMBL/GenBank/DDBJ whole genome shotgun (WGS) entry which is preliminary data.</text>
</comment>
<evidence type="ECO:0000259" key="2">
    <source>
        <dbReference type="PROSITE" id="PS50846"/>
    </source>
</evidence>
<dbReference type="OrthoDB" id="9801832at2"/>